<feature type="domain" description="B box-type" evidence="3">
    <location>
        <begin position="255"/>
        <end position="301"/>
    </location>
</feature>
<dbReference type="CDD" id="cd19804">
    <property type="entry name" value="Bbox1_TRIM19_C-V"/>
    <property type="match status" value="1"/>
</dbReference>
<protein>
    <submittedName>
        <fullName evidence="4">Tripartite motif protein</fullName>
    </submittedName>
</protein>
<dbReference type="Proteomes" id="UP000232684">
    <property type="component" value="Unassembled WGS sequence"/>
</dbReference>
<reference evidence="4 5" key="1">
    <citation type="submission" date="2017-11" db="EMBL/GenBank/DDBJ databases">
        <title>Plasmodium falciparum NF54 genome assembly.</title>
        <authorList>
            <person name="Bryant J.M."/>
            <person name="Baumgarten S."/>
            <person name="Scheidig-Benatar C."/>
            <person name="Scherf A."/>
        </authorList>
    </citation>
    <scope>NUCLEOTIDE SEQUENCE [LARGE SCALE GENOMIC DNA]</scope>
    <source>
        <strain evidence="4">NF54</strain>
    </source>
</reference>
<evidence type="ECO:0000259" key="3">
    <source>
        <dbReference type="PROSITE" id="PS50119"/>
    </source>
</evidence>
<keyword evidence="1" id="KW-0863">Zinc-finger</keyword>
<feature type="region of interest" description="Disordered" evidence="2">
    <location>
        <begin position="537"/>
        <end position="575"/>
    </location>
</feature>
<feature type="compositionally biased region" description="Low complexity" evidence="2">
    <location>
        <begin position="565"/>
        <end position="575"/>
    </location>
</feature>
<dbReference type="AlphaFoldDB" id="A0A2I0BVM2"/>
<dbReference type="GO" id="GO:0008270">
    <property type="term" value="F:zinc ion binding"/>
    <property type="evidence" value="ECO:0007669"/>
    <property type="project" value="UniProtKB-KW"/>
</dbReference>
<dbReference type="Gene3D" id="3.30.160.60">
    <property type="entry name" value="Classic Zinc Finger"/>
    <property type="match status" value="1"/>
</dbReference>
<name>A0A2I0BVM2_PLAFO</name>
<evidence type="ECO:0000313" key="4">
    <source>
        <dbReference type="EMBL" id="PKC46972.1"/>
    </source>
</evidence>
<feature type="compositionally biased region" description="Basic and acidic residues" evidence="2">
    <location>
        <begin position="545"/>
        <end position="564"/>
    </location>
</feature>
<dbReference type="SMR" id="A0A2I0BVM2"/>
<keyword evidence="1" id="KW-0479">Metal-binding</keyword>
<organism evidence="4 5">
    <name type="scientific">Plasmodium falciparum (isolate NF54)</name>
    <dbReference type="NCBI Taxonomy" id="5843"/>
    <lineage>
        <taxon>Eukaryota</taxon>
        <taxon>Sar</taxon>
        <taxon>Alveolata</taxon>
        <taxon>Apicomplexa</taxon>
        <taxon>Aconoidasida</taxon>
        <taxon>Haemosporida</taxon>
        <taxon>Plasmodiidae</taxon>
        <taxon>Plasmodium</taxon>
        <taxon>Plasmodium (Laverania)</taxon>
    </lineage>
</organism>
<gene>
    <name evidence="4" type="ORF">CK202_2588</name>
</gene>
<evidence type="ECO:0000256" key="2">
    <source>
        <dbReference type="SAM" id="MobiDB-lite"/>
    </source>
</evidence>
<evidence type="ECO:0000313" key="5">
    <source>
        <dbReference type="Proteomes" id="UP000232684"/>
    </source>
</evidence>
<keyword evidence="1" id="KW-0862">Zinc</keyword>
<dbReference type="PROSITE" id="PS50119">
    <property type="entry name" value="ZF_BBOX"/>
    <property type="match status" value="1"/>
</dbReference>
<proteinExistence type="predicted"/>
<dbReference type="EMBL" id="NYMT01000007">
    <property type="protein sequence ID" value="PKC46972.1"/>
    <property type="molecule type" value="Genomic_DNA"/>
</dbReference>
<evidence type="ECO:0000256" key="1">
    <source>
        <dbReference type="PROSITE-ProRule" id="PRU00024"/>
    </source>
</evidence>
<dbReference type="InterPro" id="IPR000315">
    <property type="entry name" value="Znf_B-box"/>
</dbReference>
<sequence length="886" mass="105384">MSNMSTSSNDEKYIKFKKENIMGALKRNNNYIKKNDLASSVNDSIENENKKTYRCYHCNRKVEDVLILSCKHLICLICSSIQLEENYKNFLEKFMNKKCIENNKNKKSHHIDECFDNYKDMIKNKSTYNNINDIKNVMFNNDIILDDMYKKDKVGFITCKLCNIKNKLSLESIEILTKVGLFSHNILNVHKFFFNNRNGYEENDNNTLKYNSIEEDANILDNSLKDYINNDEKKKFLLLKNKYDYINNQMDDLEKYSYICNICSYNEAIIYCKDCVEYLCKECCDNIHEMDILRKKANLKIEKAHEYYEIEKSCFHLKKLVKAPKKFLNITQEDIDIMYNTDDESYTTYRDNNDMYKIYDNNNNNNNIQSKNKNYCYKDDPSKKINIYNDNFENDRNIHVDIFDKLHMNDSDFDTYDEEHFYRRQKFFLDKAEKKRKNLLLSKKLNGLVENMKNESCYESDYSSKYGTDGSIKDNKTNALLLKLKKKKKKKMVQMRKENKLYNIKKGVNDLRDIKNYDDKHIGDDDNVCRTNDAICSNESYNNNNDDKKNNNDNNDDNKDDNNNDGHNNNNNNNNLVNIKYIKNLNNINSNNLRNDTYIFSNSTTIDMISLDDEPLYSDSELKEIGITNIHTEICQKKNNKTLENINNDIINNKQFTAIENVRCSEHYNYPIQYFCHTCLSLCFCSECAINGIHTNNCNIENINTAFITVLNNYLIQWNEIINELINDLEKNFYESLEDIKNDWSAHLSECYYNLNTKVNYIFNNLVKKEKEIFHEFDTYIEKFKKDNLQYIELLNSKYEDIEKTINLIRQNKFHTNPIDIIKFYTNNIDIIDKTILLNNDFKPIQDLSKIRESKIFYMDFYASQINSYLKYLQAYLNESNMLDSK</sequence>
<accession>A0A2I0BVM2</accession>
<dbReference type="SUPFAM" id="SSF57845">
    <property type="entry name" value="B-box zinc-binding domain"/>
    <property type="match status" value="1"/>
</dbReference>
<comment type="caution">
    <text evidence="4">The sequence shown here is derived from an EMBL/GenBank/DDBJ whole genome shotgun (WGS) entry which is preliminary data.</text>
</comment>